<dbReference type="Gene3D" id="3.40.630.30">
    <property type="match status" value="1"/>
</dbReference>
<protein>
    <submittedName>
        <fullName evidence="2">GNAT family N-acetyltransferase</fullName>
    </submittedName>
</protein>
<dbReference type="Pfam" id="PF13302">
    <property type="entry name" value="Acetyltransf_3"/>
    <property type="match status" value="1"/>
</dbReference>
<dbReference type="PANTHER" id="PTHR43610">
    <property type="entry name" value="BLL6696 PROTEIN"/>
    <property type="match status" value="1"/>
</dbReference>
<comment type="caution">
    <text evidence="2">The sequence shown here is derived from an EMBL/GenBank/DDBJ whole genome shotgun (WGS) entry which is preliminary data.</text>
</comment>
<dbReference type="Proteomes" id="UP001179363">
    <property type="component" value="Unassembled WGS sequence"/>
</dbReference>
<evidence type="ECO:0000313" key="3">
    <source>
        <dbReference type="Proteomes" id="UP001179363"/>
    </source>
</evidence>
<proteinExistence type="predicted"/>
<reference evidence="2" key="1">
    <citation type="submission" date="2022-01" db="EMBL/GenBank/DDBJ databases">
        <title>Gillisia lutea sp. nov., isolated from marine plastic residues from the Malvarosa beach (Valencia, Spain).</title>
        <authorList>
            <person name="Vidal-Verdu A."/>
            <person name="Molina-Menor E."/>
            <person name="Satari L."/>
            <person name="Pascual J."/>
            <person name="Pereto J."/>
            <person name="Porcar M."/>
        </authorList>
    </citation>
    <scope>NUCLEOTIDE SEQUENCE</scope>
    <source>
        <strain evidence="2">M10.2A</strain>
    </source>
</reference>
<dbReference type="EMBL" id="JAKGTH010000006">
    <property type="protein sequence ID" value="MCF4100391.1"/>
    <property type="molecule type" value="Genomic_DNA"/>
</dbReference>
<dbReference type="SUPFAM" id="SSF55729">
    <property type="entry name" value="Acyl-CoA N-acyltransferases (Nat)"/>
    <property type="match status" value="1"/>
</dbReference>
<name>A0ABS9EBX4_9FLAO</name>
<feature type="domain" description="N-acetyltransferase" evidence="1">
    <location>
        <begin position="16"/>
        <end position="157"/>
    </location>
</feature>
<organism evidence="2 3">
    <name type="scientific">Gillisia lutea</name>
    <dbReference type="NCBI Taxonomy" id="2909668"/>
    <lineage>
        <taxon>Bacteria</taxon>
        <taxon>Pseudomonadati</taxon>
        <taxon>Bacteroidota</taxon>
        <taxon>Flavobacteriia</taxon>
        <taxon>Flavobacteriales</taxon>
        <taxon>Flavobacteriaceae</taxon>
        <taxon>Gillisia</taxon>
    </lineage>
</organism>
<evidence type="ECO:0000259" key="1">
    <source>
        <dbReference type="Pfam" id="PF13302"/>
    </source>
</evidence>
<dbReference type="InterPro" id="IPR000182">
    <property type="entry name" value="GNAT_dom"/>
</dbReference>
<dbReference type="PANTHER" id="PTHR43610:SF1">
    <property type="entry name" value="N-ACETYLTRANSFERASE DOMAIN-CONTAINING PROTEIN"/>
    <property type="match status" value="1"/>
</dbReference>
<keyword evidence="3" id="KW-1185">Reference proteome</keyword>
<accession>A0ABS9EBX4</accession>
<dbReference type="InterPro" id="IPR016181">
    <property type="entry name" value="Acyl_CoA_acyltransferase"/>
</dbReference>
<evidence type="ECO:0000313" key="2">
    <source>
        <dbReference type="EMBL" id="MCF4100391.1"/>
    </source>
</evidence>
<sequence>MIHLDFEKDYILENDRVRLRPLVLDDIEILTNFSINEPELWKYSLLPANGIENLQIYIKAALEARASKTAYPFIVFDKATRQYAGSTRFYDIQQHHQTTQLGFTWYGKKFQGAGLNKNCKFLLLQFAFEEMKAFRVEFRADNTNKRSIAAMKSIGCKEEGVLRDNCASPTGRRDSIVLSILKDEWFEYVKTELMNKIVI</sequence>
<gene>
    <name evidence="2" type="ORF">L1I30_01815</name>
</gene>
<dbReference type="RefSeq" id="WP_236132539.1">
    <property type="nucleotide sequence ID" value="NZ_JAKGTH010000006.1"/>
</dbReference>